<organism evidence="1 2">
    <name type="scientific">Elysia crispata</name>
    <name type="common">lettuce slug</name>
    <dbReference type="NCBI Taxonomy" id="231223"/>
    <lineage>
        <taxon>Eukaryota</taxon>
        <taxon>Metazoa</taxon>
        <taxon>Spiralia</taxon>
        <taxon>Lophotrochozoa</taxon>
        <taxon>Mollusca</taxon>
        <taxon>Gastropoda</taxon>
        <taxon>Heterobranchia</taxon>
        <taxon>Euthyneura</taxon>
        <taxon>Panpulmonata</taxon>
        <taxon>Sacoglossa</taxon>
        <taxon>Placobranchoidea</taxon>
        <taxon>Plakobranchidae</taxon>
        <taxon>Elysia</taxon>
    </lineage>
</organism>
<sequence length="74" mass="8146">MAIRPGLENQTNTCCCYNVDSLSSSPRQCRQCVLGLSVAASDWASAKVYTRDTTGSGEWWWGLTRYAGGPARRQ</sequence>
<dbReference type="EMBL" id="JAWDGP010000462">
    <property type="protein sequence ID" value="KAK3800326.1"/>
    <property type="molecule type" value="Genomic_DNA"/>
</dbReference>
<gene>
    <name evidence="1" type="ORF">RRG08_020301</name>
</gene>
<evidence type="ECO:0000313" key="1">
    <source>
        <dbReference type="EMBL" id="KAK3800326.1"/>
    </source>
</evidence>
<name>A0AAE1EAG4_9GAST</name>
<protein>
    <submittedName>
        <fullName evidence="1">Uncharacterized protein</fullName>
    </submittedName>
</protein>
<comment type="caution">
    <text evidence="1">The sequence shown here is derived from an EMBL/GenBank/DDBJ whole genome shotgun (WGS) entry which is preliminary data.</text>
</comment>
<evidence type="ECO:0000313" key="2">
    <source>
        <dbReference type="Proteomes" id="UP001283361"/>
    </source>
</evidence>
<keyword evidence="2" id="KW-1185">Reference proteome</keyword>
<dbReference type="Proteomes" id="UP001283361">
    <property type="component" value="Unassembled WGS sequence"/>
</dbReference>
<reference evidence="1" key="1">
    <citation type="journal article" date="2023" name="G3 (Bethesda)">
        <title>A reference genome for the long-term kleptoplast-retaining sea slug Elysia crispata morphotype clarki.</title>
        <authorList>
            <person name="Eastman K.E."/>
            <person name="Pendleton A.L."/>
            <person name="Shaikh M.A."/>
            <person name="Suttiyut T."/>
            <person name="Ogas R."/>
            <person name="Tomko P."/>
            <person name="Gavelis G."/>
            <person name="Widhalm J.R."/>
            <person name="Wisecaver J.H."/>
        </authorList>
    </citation>
    <scope>NUCLEOTIDE SEQUENCE</scope>
    <source>
        <strain evidence="1">ECLA1</strain>
    </source>
</reference>
<accession>A0AAE1EAG4</accession>
<dbReference type="AlphaFoldDB" id="A0AAE1EAG4"/>
<proteinExistence type="predicted"/>